<organism evidence="1 2">
    <name type="scientific">Dyella mobilis</name>
    <dbReference type="NCBI Taxonomy" id="1849582"/>
    <lineage>
        <taxon>Bacteria</taxon>
        <taxon>Pseudomonadati</taxon>
        <taxon>Pseudomonadota</taxon>
        <taxon>Gammaproteobacteria</taxon>
        <taxon>Lysobacterales</taxon>
        <taxon>Rhodanobacteraceae</taxon>
        <taxon>Dyella</taxon>
    </lineage>
</organism>
<evidence type="ECO:0000313" key="1">
    <source>
        <dbReference type="EMBL" id="MBM7129878.1"/>
    </source>
</evidence>
<evidence type="ECO:0000313" key="2">
    <source>
        <dbReference type="Proteomes" id="UP001430193"/>
    </source>
</evidence>
<comment type="caution">
    <text evidence="1">The sequence shown here is derived from an EMBL/GenBank/DDBJ whole genome shotgun (WGS) entry which is preliminary data.</text>
</comment>
<keyword evidence="2" id="KW-1185">Reference proteome</keyword>
<dbReference type="PANTHER" id="PTHR32305">
    <property type="match status" value="1"/>
</dbReference>
<dbReference type="EMBL" id="JADIKF010000038">
    <property type="protein sequence ID" value="MBM7129878.1"/>
    <property type="molecule type" value="Genomic_DNA"/>
</dbReference>
<proteinExistence type="predicted"/>
<dbReference type="PANTHER" id="PTHR32305:SF15">
    <property type="entry name" value="PROTEIN RHSA-RELATED"/>
    <property type="match status" value="1"/>
</dbReference>
<gene>
    <name evidence="1" type="ORF">ISS99_10090</name>
</gene>
<dbReference type="InterPro" id="IPR050708">
    <property type="entry name" value="T6SS_VgrG/RHS"/>
</dbReference>
<sequence length="170" mass="18467">MDGIPVANIDTANGSSTITYVTADELGTPRAIGDASGYTLWRNAYQGNPWNEQTPISSGYVYNLGLPGQYYDEETGLYNNVNRDYCPACGRYTESDPNGLFGDQLSTYAYADNDPLGESDPFGLASGQWQQVPGTNTWVRIDGPHVPGQQTHAHIQTKGGGGGNEFRWYA</sequence>
<dbReference type="RefSeq" id="WP_204631473.1">
    <property type="nucleotide sequence ID" value="NZ_BSOC01000003.1"/>
</dbReference>
<dbReference type="NCBIfam" id="TIGR03696">
    <property type="entry name" value="Rhs_assc_core"/>
    <property type="match status" value="1"/>
</dbReference>
<name>A0ABS2KHP3_9GAMM</name>
<reference evidence="1" key="1">
    <citation type="submission" date="2020-10" db="EMBL/GenBank/DDBJ databases">
        <title>Phylogeny of dyella-like bacteria.</title>
        <authorList>
            <person name="Fu J."/>
        </authorList>
    </citation>
    <scope>NUCLEOTIDE SEQUENCE</scope>
    <source>
        <strain evidence="1">DHON07</strain>
    </source>
</reference>
<accession>A0ABS2KHP3</accession>
<dbReference type="Proteomes" id="UP001430193">
    <property type="component" value="Unassembled WGS sequence"/>
</dbReference>
<dbReference type="InterPro" id="IPR022385">
    <property type="entry name" value="Rhs_assc_core"/>
</dbReference>
<protein>
    <submittedName>
        <fullName evidence="1">RHS repeat-associated core domain-containing protein</fullName>
    </submittedName>
</protein>
<dbReference type="Gene3D" id="2.180.10.10">
    <property type="entry name" value="RHS repeat-associated core"/>
    <property type="match status" value="1"/>
</dbReference>